<evidence type="ECO:0000259" key="4">
    <source>
        <dbReference type="Pfam" id="PF22624"/>
    </source>
</evidence>
<evidence type="ECO:0000256" key="2">
    <source>
        <dbReference type="ARBA" id="ARBA00022679"/>
    </source>
</evidence>
<evidence type="ECO:0000313" key="5">
    <source>
        <dbReference type="EMBL" id="MCT7965413.1"/>
    </source>
</evidence>
<name>A0ABT2ML14_9CYAN</name>
<evidence type="ECO:0000256" key="1">
    <source>
        <dbReference type="ARBA" id="ARBA00010990"/>
    </source>
</evidence>
<dbReference type="GO" id="GO:0016740">
    <property type="term" value="F:transferase activity"/>
    <property type="evidence" value="ECO:0007669"/>
    <property type="project" value="UniProtKB-KW"/>
</dbReference>
<proteinExistence type="inferred from homology"/>
<dbReference type="InterPro" id="IPR050559">
    <property type="entry name" value="P-Pant_transferase_sf"/>
</dbReference>
<dbReference type="InterPro" id="IPR008278">
    <property type="entry name" value="4-PPantetheinyl_Trfase_dom"/>
</dbReference>
<reference evidence="5 6" key="1">
    <citation type="journal article" date="2022" name="Front. Microbiol.">
        <title>High genomic differentiation and limited gene flow indicate recent cryptic speciation within the genus Laspinema (cyanobacteria).</title>
        <authorList>
            <person name="Stanojkovic A."/>
            <person name="Skoupy S."/>
            <person name="Skaloud P."/>
            <person name="Dvorak P."/>
        </authorList>
    </citation>
    <scope>NUCLEOTIDE SEQUENCE [LARGE SCALE GENOMIC DNA]</scope>
    <source>
        <strain evidence="5 6">D2a</strain>
    </source>
</reference>
<dbReference type="Gene3D" id="3.90.470.20">
    <property type="entry name" value="4'-phosphopantetheinyl transferase domain"/>
    <property type="match status" value="2"/>
</dbReference>
<dbReference type="EMBL" id="JAMXFF010000003">
    <property type="protein sequence ID" value="MCT7965413.1"/>
    <property type="molecule type" value="Genomic_DNA"/>
</dbReference>
<evidence type="ECO:0000259" key="3">
    <source>
        <dbReference type="Pfam" id="PF01648"/>
    </source>
</evidence>
<keyword evidence="2 5" id="KW-0808">Transferase</keyword>
<dbReference type="PANTHER" id="PTHR12215:SF10">
    <property type="entry name" value="L-AMINOADIPATE-SEMIALDEHYDE DEHYDROGENASE-PHOSPHOPANTETHEINYL TRANSFERASE"/>
    <property type="match status" value="1"/>
</dbReference>
<protein>
    <submittedName>
        <fullName evidence="5">4'-phosphopantetheinyl transferase superfamily protein</fullName>
    </submittedName>
</protein>
<dbReference type="Proteomes" id="UP001525890">
    <property type="component" value="Unassembled WGS sequence"/>
</dbReference>
<dbReference type="RefSeq" id="WP_368005106.1">
    <property type="nucleotide sequence ID" value="NZ_JAMXFF010000003.1"/>
</dbReference>
<comment type="similarity">
    <text evidence="1">Belongs to the P-Pant transferase superfamily. Gsp/Sfp/HetI/AcpT family.</text>
</comment>
<dbReference type="InterPro" id="IPR055066">
    <property type="entry name" value="AASDHPPT_N"/>
</dbReference>
<sequence>MNIEEKLTSETIKLFPQQVHVWRVELDRNSTEIRQFRALLSQEEQKRADRFYFEPDRSRFIVGRGMLRSLLGKYLQIAPDKIEFQYSAKGKPMLANVEQRLHFNLSHSGGLALYAIASEPVGIDLEQIRPVSDAEQLAKRFFTPAEAEAIAALPMAQKQAAFLNAWTRKEAYLKATGDGLAGLDEVEVSLIPGMPAKLVAIQGNSELASRWFIAELYPHPDYVAAVAIAGQNWQICYFKDERCNP</sequence>
<evidence type="ECO:0000313" key="6">
    <source>
        <dbReference type="Proteomes" id="UP001525890"/>
    </source>
</evidence>
<dbReference type="PANTHER" id="PTHR12215">
    <property type="entry name" value="PHOSPHOPANTETHEINE TRANSFERASE"/>
    <property type="match status" value="1"/>
</dbReference>
<dbReference type="Pfam" id="PF01648">
    <property type="entry name" value="ACPS"/>
    <property type="match status" value="1"/>
</dbReference>
<keyword evidence="6" id="KW-1185">Reference proteome</keyword>
<organism evidence="5 6">
    <name type="scientific">Laspinema palackyanum D2a</name>
    <dbReference type="NCBI Taxonomy" id="2953684"/>
    <lineage>
        <taxon>Bacteria</taxon>
        <taxon>Bacillati</taxon>
        <taxon>Cyanobacteriota</taxon>
        <taxon>Cyanophyceae</taxon>
        <taxon>Oscillatoriophycideae</taxon>
        <taxon>Oscillatoriales</taxon>
        <taxon>Laspinemataceae</taxon>
        <taxon>Laspinema</taxon>
        <taxon>Laspinema palackyanum</taxon>
    </lineage>
</organism>
<feature type="domain" description="4'-phosphopantetheinyl transferase" evidence="3">
    <location>
        <begin position="120"/>
        <end position="227"/>
    </location>
</feature>
<accession>A0ABT2ML14</accession>
<dbReference type="InterPro" id="IPR037143">
    <property type="entry name" value="4-PPantetheinyl_Trfase_dom_sf"/>
</dbReference>
<feature type="domain" description="4'-phosphopantetheinyl transferase N-terminal" evidence="4">
    <location>
        <begin position="31"/>
        <end position="115"/>
    </location>
</feature>
<gene>
    <name evidence="5" type="ORF">NG799_03590</name>
</gene>
<dbReference type="Pfam" id="PF22624">
    <property type="entry name" value="AASDHPPT_N"/>
    <property type="match status" value="1"/>
</dbReference>
<dbReference type="SUPFAM" id="SSF56214">
    <property type="entry name" value="4'-phosphopantetheinyl transferase"/>
    <property type="match status" value="2"/>
</dbReference>
<comment type="caution">
    <text evidence="5">The sequence shown here is derived from an EMBL/GenBank/DDBJ whole genome shotgun (WGS) entry which is preliminary data.</text>
</comment>